<proteinExistence type="predicted"/>
<organism evidence="1 2">
    <name type="scientific">Natronobacillus azotifigens</name>
    <dbReference type="NCBI Taxonomy" id="472978"/>
    <lineage>
        <taxon>Bacteria</taxon>
        <taxon>Bacillati</taxon>
        <taxon>Bacillota</taxon>
        <taxon>Bacilli</taxon>
        <taxon>Bacillales</taxon>
        <taxon>Bacillaceae</taxon>
        <taxon>Natronobacillus</taxon>
    </lineage>
</organism>
<comment type="caution">
    <text evidence="1">The sequence shown here is derived from an EMBL/GenBank/DDBJ whole genome shotgun (WGS) entry which is preliminary data.</text>
</comment>
<name>A0A9J6RER0_9BACI</name>
<dbReference type="Proteomes" id="UP001084197">
    <property type="component" value="Unassembled WGS sequence"/>
</dbReference>
<reference evidence="1" key="1">
    <citation type="submission" date="2022-11" db="EMBL/GenBank/DDBJ databases">
        <title>WGS of Natronobacillus azotifigens 24KS-1, an anaerobic diazotrophic haloalkaliphile from soda-rich habitats.</title>
        <authorList>
            <person name="Sorokin D.Y."/>
            <person name="Merkel A.Y."/>
        </authorList>
    </citation>
    <scope>NUCLEOTIDE SEQUENCE</scope>
    <source>
        <strain evidence="1">24KS-1</strain>
    </source>
</reference>
<dbReference type="EMBL" id="JAPRAT010000031">
    <property type="protein sequence ID" value="MCZ0704242.1"/>
    <property type="molecule type" value="Genomic_DNA"/>
</dbReference>
<keyword evidence="2" id="KW-1185">Reference proteome</keyword>
<evidence type="ECO:0000313" key="2">
    <source>
        <dbReference type="Proteomes" id="UP001084197"/>
    </source>
</evidence>
<accession>A0A9J6RER0</accession>
<protein>
    <submittedName>
        <fullName evidence="1">Uncharacterized protein</fullName>
    </submittedName>
</protein>
<evidence type="ECO:0000313" key="1">
    <source>
        <dbReference type="EMBL" id="MCZ0704242.1"/>
    </source>
</evidence>
<dbReference type="AlphaFoldDB" id="A0A9J6RER0"/>
<gene>
    <name evidence="1" type="ORF">OWO01_13605</name>
</gene>
<dbReference type="RefSeq" id="WP_268781012.1">
    <property type="nucleotide sequence ID" value="NZ_JAPRAT010000031.1"/>
</dbReference>
<sequence>MKQYKIGIMLSLLAIMIAGLLMFSYQDQAKHGAKINKLTGEELNRNSFLIKEKSIETTYVTGNVSEEIPELTDSELQEIMDRFIDTLVQDIDDQYKVIGISTKAELYELFTPIAKKEAVEPYISFYYHEEEDGLYIVPTELPPWFVAGVPYTTEILDERTVKIRQDNYLDIYGNYRIEIKLVYDQGWKITKIDYPSPEHDTIDSNDII</sequence>